<organism evidence="3 4">
    <name type="scientific">Limnochorda pilosa</name>
    <dbReference type="NCBI Taxonomy" id="1555112"/>
    <lineage>
        <taxon>Bacteria</taxon>
        <taxon>Bacillati</taxon>
        <taxon>Bacillota</taxon>
        <taxon>Limnochordia</taxon>
        <taxon>Limnochordales</taxon>
        <taxon>Limnochordaceae</taxon>
        <taxon>Limnochorda</taxon>
    </lineage>
</organism>
<dbReference type="Proteomes" id="UP000065807">
    <property type="component" value="Chromosome"/>
</dbReference>
<keyword evidence="2" id="KW-0732">Signal</keyword>
<dbReference type="KEGG" id="lpil:LIP_0946"/>
<gene>
    <name evidence="3" type="ORF">LIP_0946</name>
</gene>
<dbReference type="EMBL" id="AP014924">
    <property type="protein sequence ID" value="BAS26803.1"/>
    <property type="molecule type" value="Genomic_DNA"/>
</dbReference>
<feature type="region of interest" description="Disordered" evidence="1">
    <location>
        <begin position="39"/>
        <end position="73"/>
    </location>
</feature>
<name>A0A0K2SI72_LIMPI</name>
<protein>
    <submittedName>
        <fullName evidence="3">Uncharacterized protein</fullName>
    </submittedName>
</protein>
<reference evidence="4" key="1">
    <citation type="submission" date="2015-07" db="EMBL/GenBank/DDBJ databases">
        <title>Complete genome sequence and phylogenetic analysis of Limnochorda pilosa.</title>
        <authorList>
            <person name="Watanabe M."/>
            <person name="Kojima H."/>
            <person name="Fukui M."/>
        </authorList>
    </citation>
    <scope>NUCLEOTIDE SEQUENCE [LARGE SCALE GENOMIC DNA]</scope>
    <source>
        <strain evidence="4">HC45</strain>
    </source>
</reference>
<reference evidence="4" key="2">
    <citation type="journal article" date="2016" name="Int. J. Syst. Evol. Microbiol.">
        <title>Complete genome sequence and cell structure of Limnochorda pilosa, a Gram-negative spore-former within the phylum Firmicutes.</title>
        <authorList>
            <person name="Watanabe M."/>
            <person name="Kojima H."/>
            <person name="Fukui M."/>
        </authorList>
    </citation>
    <scope>NUCLEOTIDE SEQUENCE [LARGE SCALE GENOMIC DNA]</scope>
    <source>
        <strain evidence="4">HC45</strain>
    </source>
</reference>
<evidence type="ECO:0000313" key="3">
    <source>
        <dbReference type="EMBL" id="BAS26803.1"/>
    </source>
</evidence>
<feature type="signal peptide" evidence="2">
    <location>
        <begin position="1"/>
        <end position="23"/>
    </location>
</feature>
<accession>A0A0K2SI72</accession>
<keyword evidence="4" id="KW-1185">Reference proteome</keyword>
<dbReference type="AlphaFoldDB" id="A0A0K2SI72"/>
<evidence type="ECO:0000313" key="4">
    <source>
        <dbReference type="Proteomes" id="UP000065807"/>
    </source>
</evidence>
<evidence type="ECO:0000256" key="1">
    <source>
        <dbReference type="SAM" id="MobiDB-lite"/>
    </source>
</evidence>
<proteinExistence type="predicted"/>
<sequence length="73" mass="7496">MGGRQARRLIGKRLCALGPAALAAVPAIRHERRACHGAVETGGSRGVPGEIERETVLAGPQLPASGGDRSTAR</sequence>
<evidence type="ECO:0000256" key="2">
    <source>
        <dbReference type="SAM" id="SignalP"/>
    </source>
</evidence>
<feature type="chain" id="PRO_5039101266" evidence="2">
    <location>
        <begin position="24"/>
        <end position="73"/>
    </location>
</feature>